<dbReference type="InterPro" id="IPR014730">
    <property type="entry name" value="ETF_a/b_N"/>
</dbReference>
<keyword evidence="7" id="KW-1185">Reference proteome</keyword>
<dbReference type="GO" id="GO:0050660">
    <property type="term" value="F:flavin adenine dinucleotide binding"/>
    <property type="evidence" value="ECO:0007669"/>
    <property type="project" value="InterPro"/>
</dbReference>
<dbReference type="Pfam" id="PF01012">
    <property type="entry name" value="ETF"/>
    <property type="match status" value="1"/>
</dbReference>
<sequence length="337" mass="34030">MTSSAHPSASHALPAGRPLAVVHARDGALPAGADEAVAEARGHALVVGSGARDAAEELRGVAVRSWYAETGARAGPAALLGGLVDAVRDIPLVICPASPDGRDLAPRLAAACGRALLAGAIRVGFDPVSGVVAAELERLQGRVIVDADAPAPAVATLLPGARTVAPAADGVGSVEPVPIALPVASARDAQSLGVTDPRPESRELGEAARVLGGGAGLVPRGTVADEARRTFDRLVRVAARLDASAGATRVATDAGWMDPDRQIGITGAMIGPELYIAFGISGASQHTGGLGAPRHIVSVNTDPACPMTRRADLGLVTDARALLEALECRMREEAPDP</sequence>
<protein>
    <submittedName>
        <fullName evidence="6">Electron transfer flavoprotein subunit alpha/FixB family protein</fullName>
    </submittedName>
</protein>
<dbReference type="InterPro" id="IPR029035">
    <property type="entry name" value="DHS-like_NAD/FAD-binding_dom"/>
</dbReference>
<comment type="subunit">
    <text evidence="3">Heterodimer of an alpha and a beta subunit.</text>
</comment>
<comment type="similarity">
    <text evidence="2">Belongs to the ETF alpha-subunit/FixB family.</text>
</comment>
<dbReference type="InterPro" id="IPR014729">
    <property type="entry name" value="Rossmann-like_a/b/a_fold"/>
</dbReference>
<dbReference type="SUPFAM" id="SSF52402">
    <property type="entry name" value="Adenine nucleotide alpha hydrolases-like"/>
    <property type="match status" value="1"/>
</dbReference>
<dbReference type="InterPro" id="IPR001308">
    <property type="entry name" value="ETF_a/FixB"/>
</dbReference>
<evidence type="ECO:0000256" key="3">
    <source>
        <dbReference type="ARBA" id="ARBA00011355"/>
    </source>
</evidence>
<dbReference type="NCBIfam" id="NF038209">
    <property type="entry name" value="mft_etfA"/>
    <property type="match status" value="1"/>
</dbReference>
<evidence type="ECO:0000259" key="5">
    <source>
        <dbReference type="SMART" id="SM00893"/>
    </source>
</evidence>
<dbReference type="Gene3D" id="3.40.50.620">
    <property type="entry name" value="HUPs"/>
    <property type="match status" value="1"/>
</dbReference>
<reference evidence="6 7" key="1">
    <citation type="submission" date="2017-08" db="EMBL/GenBank/DDBJ databases">
        <title>The complete genome sequence of Nocardiopsis gilva YIM 90087.</title>
        <authorList>
            <person name="Yin M."/>
            <person name="Tang S."/>
        </authorList>
    </citation>
    <scope>NUCLEOTIDE SEQUENCE [LARGE SCALE GENOMIC DNA]</scope>
    <source>
        <strain evidence="6 7">YIM 90087</strain>
    </source>
</reference>
<name>A0A223S7N6_9ACTN</name>
<comment type="cofactor">
    <cofactor evidence="1">
        <name>FAD</name>
        <dbReference type="ChEBI" id="CHEBI:57692"/>
    </cofactor>
</comment>
<dbReference type="GO" id="GO:0033539">
    <property type="term" value="P:fatty acid beta-oxidation using acyl-CoA dehydrogenase"/>
    <property type="evidence" value="ECO:0007669"/>
    <property type="project" value="TreeGrafter"/>
</dbReference>
<feature type="domain" description="Electron transfer flavoprotein alpha/beta-subunit N-terminal" evidence="5">
    <location>
        <begin position="18"/>
        <end position="196"/>
    </location>
</feature>
<organism evidence="6 7">
    <name type="scientific">Nocardiopsis gilva YIM 90087</name>
    <dbReference type="NCBI Taxonomy" id="1235441"/>
    <lineage>
        <taxon>Bacteria</taxon>
        <taxon>Bacillati</taxon>
        <taxon>Actinomycetota</taxon>
        <taxon>Actinomycetes</taxon>
        <taxon>Streptosporangiales</taxon>
        <taxon>Nocardiopsidaceae</taxon>
        <taxon>Nocardiopsis</taxon>
    </lineage>
</organism>
<evidence type="ECO:0000313" key="6">
    <source>
        <dbReference type="EMBL" id="ASU84123.1"/>
    </source>
</evidence>
<evidence type="ECO:0000256" key="4">
    <source>
        <dbReference type="ARBA" id="ARBA00025649"/>
    </source>
</evidence>
<dbReference type="Proteomes" id="UP000215005">
    <property type="component" value="Chromosome"/>
</dbReference>
<dbReference type="InterPro" id="IPR014731">
    <property type="entry name" value="ETF_asu_C"/>
</dbReference>
<dbReference type="OrthoDB" id="9770286at2"/>
<dbReference type="PANTHER" id="PTHR43153">
    <property type="entry name" value="ELECTRON TRANSFER FLAVOPROTEIN ALPHA"/>
    <property type="match status" value="1"/>
</dbReference>
<dbReference type="GO" id="GO:0009055">
    <property type="term" value="F:electron transfer activity"/>
    <property type="evidence" value="ECO:0007669"/>
    <property type="project" value="InterPro"/>
</dbReference>
<proteinExistence type="inferred from homology"/>
<evidence type="ECO:0000256" key="1">
    <source>
        <dbReference type="ARBA" id="ARBA00001974"/>
    </source>
</evidence>
<dbReference type="AlphaFoldDB" id="A0A223S7N6"/>
<accession>A0A223S7N6</accession>
<dbReference type="Pfam" id="PF00766">
    <property type="entry name" value="ETF_alpha"/>
    <property type="match status" value="1"/>
</dbReference>
<dbReference type="SMART" id="SM00893">
    <property type="entry name" value="ETF"/>
    <property type="match status" value="1"/>
</dbReference>
<evidence type="ECO:0000256" key="2">
    <source>
        <dbReference type="ARBA" id="ARBA00005817"/>
    </source>
</evidence>
<dbReference type="EMBL" id="CP022753">
    <property type="protein sequence ID" value="ASU84123.1"/>
    <property type="molecule type" value="Genomic_DNA"/>
</dbReference>
<dbReference type="SUPFAM" id="SSF52467">
    <property type="entry name" value="DHS-like NAD/FAD-binding domain"/>
    <property type="match status" value="1"/>
</dbReference>
<dbReference type="RefSeq" id="WP_017617748.1">
    <property type="nucleotide sequence ID" value="NZ_ANBG01000093.1"/>
</dbReference>
<dbReference type="PANTHER" id="PTHR43153:SF1">
    <property type="entry name" value="ELECTRON TRANSFER FLAVOPROTEIN SUBUNIT ALPHA, MITOCHONDRIAL"/>
    <property type="match status" value="1"/>
</dbReference>
<dbReference type="Gene3D" id="3.40.50.1220">
    <property type="entry name" value="TPP-binding domain"/>
    <property type="match status" value="1"/>
</dbReference>
<gene>
    <name evidence="6" type="ORF">CDO52_16185</name>
</gene>
<evidence type="ECO:0000313" key="7">
    <source>
        <dbReference type="Proteomes" id="UP000215005"/>
    </source>
</evidence>
<dbReference type="KEGG" id="ngv:CDO52_16185"/>
<comment type="function">
    <text evidence="4">The electron transfer flavoprotein serves as a specific electron acceptor for other dehydrogenases. It transfers the electrons to the main respiratory chain via ETF-ubiquinone oxidoreductase (ETF dehydrogenase).</text>
</comment>